<dbReference type="PROSITE" id="PS50850">
    <property type="entry name" value="MFS"/>
    <property type="match status" value="1"/>
</dbReference>
<dbReference type="InterPro" id="IPR051084">
    <property type="entry name" value="H+-coupled_symporters"/>
</dbReference>
<dbReference type="InterPro" id="IPR036259">
    <property type="entry name" value="MFS_trans_sf"/>
</dbReference>
<dbReference type="GO" id="GO:0015293">
    <property type="term" value="F:symporter activity"/>
    <property type="evidence" value="ECO:0007669"/>
    <property type="project" value="UniProtKB-KW"/>
</dbReference>
<gene>
    <name evidence="10" type="ORF">F4827_002085</name>
</gene>
<dbReference type="SUPFAM" id="SSF103473">
    <property type="entry name" value="MFS general substrate transporter"/>
    <property type="match status" value="1"/>
</dbReference>
<comment type="subcellular location">
    <subcellularLocation>
        <location evidence="1">Cell membrane</location>
        <topology evidence="1">Multi-pass membrane protein</topology>
    </subcellularLocation>
</comment>
<evidence type="ECO:0000259" key="9">
    <source>
        <dbReference type="PROSITE" id="PS50850"/>
    </source>
</evidence>
<feature type="transmembrane region" description="Helical" evidence="8">
    <location>
        <begin position="312"/>
        <end position="330"/>
    </location>
</feature>
<dbReference type="InterPro" id="IPR011701">
    <property type="entry name" value="MFS"/>
</dbReference>
<comment type="caution">
    <text evidence="10">The sequence shown here is derived from an EMBL/GenBank/DDBJ whole genome shotgun (WGS) entry which is preliminary data.</text>
</comment>
<feature type="transmembrane region" description="Helical" evidence="8">
    <location>
        <begin position="245"/>
        <end position="263"/>
    </location>
</feature>
<dbReference type="AlphaFoldDB" id="A0A7W9WSG2"/>
<accession>A0A7W9WSG2</accession>
<keyword evidence="6 8" id="KW-1133">Transmembrane helix</keyword>
<dbReference type="Gene3D" id="1.20.1250.20">
    <property type="entry name" value="MFS general substrate transporter like domains"/>
    <property type="match status" value="2"/>
</dbReference>
<keyword evidence="3" id="KW-1003">Cell membrane</keyword>
<keyword evidence="5" id="KW-0769">Symport</keyword>
<evidence type="ECO:0000256" key="5">
    <source>
        <dbReference type="ARBA" id="ARBA00022847"/>
    </source>
</evidence>
<name>A0A7W9WSG2_9BURK</name>
<keyword evidence="2" id="KW-0813">Transport</keyword>
<keyword evidence="11" id="KW-1185">Reference proteome</keyword>
<evidence type="ECO:0000256" key="3">
    <source>
        <dbReference type="ARBA" id="ARBA00022475"/>
    </source>
</evidence>
<dbReference type="EMBL" id="JACHBW010000005">
    <property type="protein sequence ID" value="MBB6102236.1"/>
    <property type="molecule type" value="Genomic_DNA"/>
</dbReference>
<feature type="transmembrane region" description="Helical" evidence="8">
    <location>
        <begin position="411"/>
        <end position="428"/>
    </location>
</feature>
<protein>
    <submittedName>
        <fullName evidence="10">MHS family proline/betaine transporter-like MFS transporter</fullName>
    </submittedName>
</protein>
<dbReference type="PANTHER" id="PTHR43528">
    <property type="entry name" value="ALPHA-KETOGLUTARATE PERMEASE"/>
    <property type="match status" value="1"/>
</dbReference>
<dbReference type="GO" id="GO:0005886">
    <property type="term" value="C:plasma membrane"/>
    <property type="evidence" value="ECO:0007669"/>
    <property type="project" value="UniProtKB-SubCell"/>
</dbReference>
<dbReference type="PANTHER" id="PTHR43528:SF1">
    <property type="entry name" value="ALPHA-KETOGLUTARATE PERMEASE"/>
    <property type="match status" value="1"/>
</dbReference>
<evidence type="ECO:0000256" key="1">
    <source>
        <dbReference type="ARBA" id="ARBA00004651"/>
    </source>
</evidence>
<dbReference type="InterPro" id="IPR020846">
    <property type="entry name" value="MFS_dom"/>
</dbReference>
<reference evidence="10 11" key="1">
    <citation type="submission" date="2020-08" db="EMBL/GenBank/DDBJ databases">
        <title>Above-ground endophytic microbial communities from plants in different locations in the United States.</title>
        <authorList>
            <person name="Frank C."/>
        </authorList>
    </citation>
    <scope>NUCLEOTIDE SEQUENCE [LARGE SCALE GENOMIC DNA]</scope>
    <source>
        <strain evidence="10 11">WP4_2_2</strain>
    </source>
</reference>
<dbReference type="Proteomes" id="UP000571554">
    <property type="component" value="Unassembled WGS sequence"/>
</dbReference>
<feature type="transmembrane region" description="Helical" evidence="8">
    <location>
        <begin position="62"/>
        <end position="89"/>
    </location>
</feature>
<feature type="domain" description="Major facilitator superfamily (MFS) profile" evidence="9">
    <location>
        <begin position="25"/>
        <end position="435"/>
    </location>
</feature>
<keyword evidence="4 8" id="KW-0812">Transmembrane</keyword>
<feature type="transmembrane region" description="Helical" evidence="8">
    <location>
        <begin position="196"/>
        <end position="215"/>
    </location>
</feature>
<keyword evidence="7 8" id="KW-0472">Membrane</keyword>
<evidence type="ECO:0000256" key="7">
    <source>
        <dbReference type="ARBA" id="ARBA00023136"/>
    </source>
</evidence>
<feature type="transmembrane region" description="Helical" evidence="8">
    <location>
        <begin position="96"/>
        <end position="115"/>
    </location>
</feature>
<evidence type="ECO:0000313" key="11">
    <source>
        <dbReference type="Proteomes" id="UP000571554"/>
    </source>
</evidence>
<feature type="transmembrane region" description="Helical" evidence="8">
    <location>
        <begin position="25"/>
        <end position="50"/>
    </location>
</feature>
<proteinExistence type="predicted"/>
<feature type="transmembrane region" description="Helical" evidence="8">
    <location>
        <begin position="342"/>
        <end position="367"/>
    </location>
</feature>
<evidence type="ECO:0000256" key="8">
    <source>
        <dbReference type="SAM" id="Phobius"/>
    </source>
</evidence>
<dbReference type="Pfam" id="PF07690">
    <property type="entry name" value="MFS_1"/>
    <property type="match status" value="1"/>
</dbReference>
<feature type="transmembrane region" description="Helical" evidence="8">
    <location>
        <begin position="161"/>
        <end position="184"/>
    </location>
</feature>
<feature type="transmembrane region" description="Helical" evidence="8">
    <location>
        <begin position="379"/>
        <end position="399"/>
    </location>
</feature>
<dbReference type="RefSeq" id="WP_183723956.1">
    <property type="nucleotide sequence ID" value="NZ_JACHBW010000005.1"/>
</dbReference>
<feature type="transmembrane region" description="Helical" evidence="8">
    <location>
        <begin position="275"/>
        <end position="300"/>
    </location>
</feature>
<sequence>MTTTPATPPATPAQHKKPRPSLTQIVVATSAGNALEWFDIAIYGFFAVFIGKHFFPAASETASLLLTFGAFGASYLVRPLGGMVLGAYADKRGRKAALMLSVSLMMLGTAIIALVPDYASIGMAAPLAVLAARLIQGFSAGGEFGASTAMLIEHAPHRRGFIASWQFATQGLATLLAASFGYGLAKAMPAADLAAWGWRLPFFFGLLIGPVGLYLRRFIEDAEDFTLAARTDSPVREVFVRQKQLVLTSIGLLTVSTAVNYLLQYVPTFAMRDLHLGAATGFAATMVGGVILTVVTPFAGHLSDRIGRRRQMTWVALLFALTAYPGFVWVSSQTSQAGAMPLFVLIAWLALLKSIYFGALPALMAEIFPAATRATGMAIGYNVGVTVFGGFTPAIVTWLLGATGDKSAPSYYLILTAMISLAALAWVSRVPVEARARRVAA</sequence>
<evidence type="ECO:0000313" key="10">
    <source>
        <dbReference type="EMBL" id="MBB6102236.1"/>
    </source>
</evidence>
<feature type="transmembrane region" description="Helical" evidence="8">
    <location>
        <begin position="121"/>
        <end position="140"/>
    </location>
</feature>
<organism evidence="10 11">
    <name type="scientific">Paraburkholderia bannensis</name>
    <dbReference type="NCBI Taxonomy" id="765414"/>
    <lineage>
        <taxon>Bacteria</taxon>
        <taxon>Pseudomonadati</taxon>
        <taxon>Pseudomonadota</taxon>
        <taxon>Betaproteobacteria</taxon>
        <taxon>Burkholderiales</taxon>
        <taxon>Burkholderiaceae</taxon>
        <taxon>Paraburkholderia</taxon>
    </lineage>
</organism>
<evidence type="ECO:0000256" key="6">
    <source>
        <dbReference type="ARBA" id="ARBA00022989"/>
    </source>
</evidence>
<evidence type="ECO:0000256" key="4">
    <source>
        <dbReference type="ARBA" id="ARBA00022692"/>
    </source>
</evidence>
<evidence type="ECO:0000256" key="2">
    <source>
        <dbReference type="ARBA" id="ARBA00022448"/>
    </source>
</evidence>